<dbReference type="OrthoDB" id="9795150at2"/>
<feature type="transmembrane region" description="Helical" evidence="7">
    <location>
        <begin position="70"/>
        <end position="89"/>
    </location>
</feature>
<evidence type="ECO:0000256" key="3">
    <source>
        <dbReference type="ARBA" id="ARBA00022448"/>
    </source>
</evidence>
<feature type="transmembrane region" description="Helical" evidence="7">
    <location>
        <begin position="159"/>
        <end position="180"/>
    </location>
</feature>
<evidence type="ECO:0000256" key="1">
    <source>
        <dbReference type="ARBA" id="ARBA00004651"/>
    </source>
</evidence>
<feature type="transmembrane region" description="Helical" evidence="7">
    <location>
        <begin position="129"/>
        <end position="147"/>
    </location>
</feature>
<dbReference type="RefSeq" id="WP_121134593.1">
    <property type="nucleotide sequence ID" value="NZ_JBHUFK010000031.1"/>
</dbReference>
<dbReference type="GO" id="GO:0022857">
    <property type="term" value="F:transmembrane transporter activity"/>
    <property type="evidence" value="ECO:0007669"/>
    <property type="project" value="InterPro"/>
</dbReference>
<name>A0A494YRK1_9BACI</name>
<evidence type="ECO:0000256" key="4">
    <source>
        <dbReference type="ARBA" id="ARBA00022692"/>
    </source>
</evidence>
<dbReference type="EMBL" id="RBZO01000050">
    <property type="protein sequence ID" value="RKQ12085.1"/>
    <property type="molecule type" value="Genomic_DNA"/>
</dbReference>
<comment type="similarity">
    <text evidence="2">Belongs to the major facilitator superfamily.</text>
</comment>
<keyword evidence="10" id="KW-1185">Reference proteome</keyword>
<keyword evidence="4 7" id="KW-0812">Transmembrane</keyword>
<dbReference type="Pfam" id="PF07690">
    <property type="entry name" value="MFS_1"/>
    <property type="match status" value="1"/>
</dbReference>
<dbReference type="SUPFAM" id="SSF103473">
    <property type="entry name" value="MFS general substrate transporter"/>
    <property type="match status" value="1"/>
</dbReference>
<protein>
    <submittedName>
        <fullName evidence="9">MFS transporter</fullName>
    </submittedName>
</protein>
<accession>A0A494YRK1</accession>
<evidence type="ECO:0000256" key="7">
    <source>
        <dbReference type="SAM" id="Phobius"/>
    </source>
</evidence>
<evidence type="ECO:0000256" key="5">
    <source>
        <dbReference type="ARBA" id="ARBA00022989"/>
    </source>
</evidence>
<dbReference type="PROSITE" id="PS50850">
    <property type="entry name" value="MFS"/>
    <property type="match status" value="1"/>
</dbReference>
<dbReference type="PANTHER" id="PTHR23514:SF3">
    <property type="entry name" value="BYPASS OF STOP CODON PROTEIN 6"/>
    <property type="match status" value="1"/>
</dbReference>
<evidence type="ECO:0000256" key="2">
    <source>
        <dbReference type="ARBA" id="ARBA00008335"/>
    </source>
</evidence>
<keyword evidence="3" id="KW-0813">Transport</keyword>
<dbReference type="Gene3D" id="1.20.1250.20">
    <property type="entry name" value="MFS general substrate transporter like domains"/>
    <property type="match status" value="1"/>
</dbReference>
<feature type="transmembrane region" description="Helical" evidence="7">
    <location>
        <begin position="36"/>
        <end position="58"/>
    </location>
</feature>
<organism evidence="9 10">
    <name type="scientific">Oceanobacillus bengalensis</name>
    <dbReference type="NCBI Taxonomy" id="1435466"/>
    <lineage>
        <taxon>Bacteria</taxon>
        <taxon>Bacillati</taxon>
        <taxon>Bacillota</taxon>
        <taxon>Bacilli</taxon>
        <taxon>Bacillales</taxon>
        <taxon>Bacillaceae</taxon>
        <taxon>Oceanobacillus</taxon>
    </lineage>
</organism>
<keyword evidence="5 7" id="KW-1133">Transmembrane helix</keyword>
<proteinExistence type="inferred from homology"/>
<feature type="transmembrane region" description="Helical" evidence="7">
    <location>
        <begin position="240"/>
        <end position="261"/>
    </location>
</feature>
<keyword evidence="6 7" id="KW-0472">Membrane</keyword>
<dbReference type="InterPro" id="IPR020846">
    <property type="entry name" value="MFS_dom"/>
</dbReference>
<reference evidence="9 10" key="1">
    <citation type="journal article" date="2015" name="Antonie Van Leeuwenhoek">
        <title>Oceanobacillus bengalensis sp. nov., a bacterium isolated from seawater of the Bay of Bengal.</title>
        <authorList>
            <person name="Yongchang O."/>
            <person name="Xiang W."/>
            <person name="Wang G."/>
        </authorList>
    </citation>
    <scope>NUCLEOTIDE SEQUENCE [LARGE SCALE GENOMIC DNA]</scope>
    <source>
        <strain evidence="9 10">MCCC 1K00260</strain>
    </source>
</reference>
<sequence length="387" mass="42166">MRNIIFILIIYATYISLGLPDSLLGVAWPEMAGDFNVGYSAAGIISMTIAICTVISSLQTIRITKRLGTGRLVLGSVLLTAIGLIGFAITQNFFLLIVAALPLGFGAGAIDTSVNDYVAVNFKAHHMNWLHAFWGVGATLGPIIMGISLNNDYSWRNGYLIISGIQLIIVIILLFSLPLWKQKENVSPVESRESTSSLRTVLKQPGVIFSLLSFLFYVGLEGTIFLWGSSYLIEVKSLSVATASFIISLFFASVTLGRILSGFITFWLSNQKMLLFSEVFLFIGILTVAFGTGSILYGGFILIGLGCAAIFPTMMHETPRRFGERYSSAIIGFQVASGYVGITVFPPLVGTLFQNFNMNLFPIFLIVFTIILLGATIVIEKGRTVKN</sequence>
<gene>
    <name evidence="9" type="ORF">D8M05_19015</name>
</gene>
<feature type="transmembrane region" description="Helical" evidence="7">
    <location>
        <begin position="326"/>
        <end position="348"/>
    </location>
</feature>
<dbReference type="InterPro" id="IPR011701">
    <property type="entry name" value="MFS"/>
</dbReference>
<feature type="transmembrane region" description="Helical" evidence="7">
    <location>
        <begin position="360"/>
        <end position="379"/>
    </location>
</feature>
<comment type="subcellular location">
    <subcellularLocation>
        <location evidence="1">Cell membrane</location>
        <topology evidence="1">Multi-pass membrane protein</topology>
    </subcellularLocation>
</comment>
<feature type="domain" description="Major facilitator superfamily (MFS) profile" evidence="8">
    <location>
        <begin position="6"/>
        <end position="386"/>
    </location>
</feature>
<dbReference type="InterPro" id="IPR036259">
    <property type="entry name" value="MFS_trans_sf"/>
</dbReference>
<dbReference type="GO" id="GO:0005886">
    <property type="term" value="C:plasma membrane"/>
    <property type="evidence" value="ECO:0007669"/>
    <property type="project" value="UniProtKB-SubCell"/>
</dbReference>
<evidence type="ECO:0000259" key="8">
    <source>
        <dbReference type="PROSITE" id="PS50850"/>
    </source>
</evidence>
<dbReference type="PANTHER" id="PTHR23514">
    <property type="entry name" value="BYPASS OF STOP CODON PROTEIN 6"/>
    <property type="match status" value="1"/>
</dbReference>
<evidence type="ECO:0000313" key="9">
    <source>
        <dbReference type="EMBL" id="RKQ12085.1"/>
    </source>
</evidence>
<comment type="caution">
    <text evidence="9">The sequence shown here is derived from an EMBL/GenBank/DDBJ whole genome shotgun (WGS) entry which is preliminary data.</text>
</comment>
<dbReference type="Proteomes" id="UP000281813">
    <property type="component" value="Unassembled WGS sequence"/>
</dbReference>
<evidence type="ECO:0000313" key="10">
    <source>
        <dbReference type="Proteomes" id="UP000281813"/>
    </source>
</evidence>
<dbReference type="AlphaFoldDB" id="A0A494YRK1"/>
<evidence type="ECO:0000256" key="6">
    <source>
        <dbReference type="ARBA" id="ARBA00023136"/>
    </source>
</evidence>
<dbReference type="InterPro" id="IPR051788">
    <property type="entry name" value="MFS_Transporter"/>
</dbReference>